<dbReference type="Proteomes" id="UP000281406">
    <property type="component" value="Unassembled WGS sequence"/>
</dbReference>
<sequence>MCDKSPGLGTSTCKYSQRHLTVYFRLPLPFHQQLLLKDSTTVRQYVPTNELWDTACCDPAVAQICCSISPERRHRDPQEHSKLYKSMLNKLALAWGASDDSHPIANVCH</sequence>
<comment type="caution">
    <text evidence="1">The sequence shown here is derived from an EMBL/GenBank/DDBJ whole genome shotgun (WGS) entry which is preliminary data.</text>
</comment>
<evidence type="ECO:0000313" key="2">
    <source>
        <dbReference type="Proteomes" id="UP000281406"/>
    </source>
</evidence>
<reference evidence="1 2" key="1">
    <citation type="submission" date="2018-10" db="EMBL/GenBank/DDBJ databases">
        <title>Genome assembly for a Yunnan-Guizhou Plateau 3E fish, Anabarilius grahami (Regan), and its evolutionary and genetic applications.</title>
        <authorList>
            <person name="Jiang W."/>
        </authorList>
    </citation>
    <scope>NUCLEOTIDE SEQUENCE [LARGE SCALE GENOMIC DNA]</scope>
    <source>
        <strain evidence="1">AG-KIZ</strain>
        <tissue evidence="1">Muscle</tissue>
    </source>
</reference>
<organism evidence="1 2">
    <name type="scientific">Anabarilius grahami</name>
    <name type="common">Kanglang fish</name>
    <name type="synonym">Barilius grahami</name>
    <dbReference type="NCBI Taxonomy" id="495550"/>
    <lineage>
        <taxon>Eukaryota</taxon>
        <taxon>Metazoa</taxon>
        <taxon>Chordata</taxon>
        <taxon>Craniata</taxon>
        <taxon>Vertebrata</taxon>
        <taxon>Euteleostomi</taxon>
        <taxon>Actinopterygii</taxon>
        <taxon>Neopterygii</taxon>
        <taxon>Teleostei</taxon>
        <taxon>Ostariophysi</taxon>
        <taxon>Cypriniformes</taxon>
        <taxon>Xenocyprididae</taxon>
        <taxon>Xenocypridinae</taxon>
        <taxon>Xenocypridinae incertae sedis</taxon>
        <taxon>Anabarilius</taxon>
    </lineage>
</organism>
<proteinExistence type="predicted"/>
<protein>
    <submittedName>
        <fullName evidence="1">Uncharacterized protein</fullName>
    </submittedName>
</protein>
<gene>
    <name evidence="1" type="ORF">DPX16_18603</name>
</gene>
<dbReference type="AlphaFoldDB" id="A0A3N0YP91"/>
<evidence type="ECO:0000313" key="1">
    <source>
        <dbReference type="EMBL" id="ROL48003.1"/>
    </source>
</evidence>
<keyword evidence="2" id="KW-1185">Reference proteome</keyword>
<dbReference type="EMBL" id="RJVU01033627">
    <property type="protein sequence ID" value="ROL48003.1"/>
    <property type="molecule type" value="Genomic_DNA"/>
</dbReference>
<accession>A0A3N0YP91</accession>
<name>A0A3N0YP91_ANAGA</name>